<sequence length="402" mass="46783">MKPKRSVKLEHIRYSYLYELQKLNMLSAKGRIKFNNLISSFNNYFRNDLLASIGSQVERDNHETWLHKVLRNSGDVIHPLKHILLHIFFGMKIDSTIKGSNLMISIPHPFGNGPWPCLNKTAEHFGEKVIPLCEITRCHNTGKPVGTFTCSCGFVYSRRGPDSSEIDQMKIGRIKNFGSVWETKLCELWDNKNLSLREKARQLGVDPQTVKRKVNVSSQVTNENSQKPNKLQQIKVKRNEWLSLKGEDTSQQRKTVYNWLYKHDRDWLMQTRPINKGNSYSNNRVNWVQRDEEIAEKVRDIVNKLKPIKRVRISKTEIGRQIGALSLIENQLDKLPKTEKELEKVVENIEQFQIRRIDLSIAELVRSNEILKAWKVAKKAGLKTEAYNRLKEEILKKINNVS</sequence>
<feature type="coiled-coil region" evidence="1">
    <location>
        <begin position="328"/>
        <end position="355"/>
    </location>
</feature>
<organism evidence="3 4">
    <name type="scientific">Cytobacillus citreus</name>
    <dbReference type="NCBI Taxonomy" id="2833586"/>
    <lineage>
        <taxon>Bacteria</taxon>
        <taxon>Bacillati</taxon>
        <taxon>Bacillota</taxon>
        <taxon>Bacilli</taxon>
        <taxon>Bacillales</taxon>
        <taxon>Bacillaceae</taxon>
        <taxon>Cytobacillus</taxon>
    </lineage>
</organism>
<keyword evidence="4" id="KW-1185">Reference proteome</keyword>
<dbReference type="EMBL" id="JAGYPM010000001">
    <property type="protein sequence ID" value="MBS4189805.1"/>
    <property type="molecule type" value="Genomic_DNA"/>
</dbReference>
<protein>
    <recommendedName>
        <fullName evidence="2">Transposon Tn7 transposition protein TnsD C-terminal domain-containing protein</fullName>
    </recommendedName>
</protein>
<feature type="domain" description="Transposon Tn7 transposition protein TnsD C-terminal" evidence="2">
    <location>
        <begin position="8"/>
        <end position="340"/>
    </location>
</feature>
<dbReference type="RefSeq" id="WP_213101203.1">
    <property type="nucleotide sequence ID" value="NZ_JAGYPM010000001.1"/>
</dbReference>
<dbReference type="Pfam" id="PF15978">
    <property type="entry name" value="TnsD"/>
    <property type="match status" value="1"/>
</dbReference>
<dbReference type="InterPro" id="IPR032750">
    <property type="entry name" value="TnsD_C"/>
</dbReference>
<evidence type="ECO:0000256" key="1">
    <source>
        <dbReference type="SAM" id="Coils"/>
    </source>
</evidence>
<dbReference type="Proteomes" id="UP000681027">
    <property type="component" value="Unassembled WGS sequence"/>
</dbReference>
<name>A0ABS5NPP0_9BACI</name>
<comment type="caution">
    <text evidence="3">The sequence shown here is derived from an EMBL/GenBank/DDBJ whole genome shotgun (WGS) entry which is preliminary data.</text>
</comment>
<accession>A0ABS5NPP0</accession>
<keyword evidence="1" id="KW-0175">Coiled coil</keyword>
<gene>
    <name evidence="3" type="ORF">KHA94_06230</name>
</gene>
<proteinExistence type="predicted"/>
<evidence type="ECO:0000313" key="4">
    <source>
        <dbReference type="Proteomes" id="UP000681027"/>
    </source>
</evidence>
<evidence type="ECO:0000313" key="3">
    <source>
        <dbReference type="EMBL" id="MBS4189805.1"/>
    </source>
</evidence>
<evidence type="ECO:0000259" key="2">
    <source>
        <dbReference type="Pfam" id="PF15978"/>
    </source>
</evidence>
<reference evidence="3 4" key="1">
    <citation type="submission" date="2021-05" db="EMBL/GenBank/DDBJ databases">
        <title>Novel Bacillus species.</title>
        <authorList>
            <person name="Liu G."/>
        </authorList>
    </citation>
    <scope>NUCLEOTIDE SEQUENCE [LARGE SCALE GENOMIC DNA]</scope>
    <source>
        <strain evidence="3 4">FJAT-49705</strain>
    </source>
</reference>